<dbReference type="InterPro" id="IPR001763">
    <property type="entry name" value="Rhodanese-like_dom"/>
</dbReference>
<evidence type="ECO:0000259" key="1">
    <source>
        <dbReference type="PROSITE" id="PS50206"/>
    </source>
</evidence>
<dbReference type="PROSITE" id="PS50206">
    <property type="entry name" value="RHODANESE_3"/>
    <property type="match status" value="1"/>
</dbReference>
<dbReference type="Gene3D" id="3.40.250.10">
    <property type="entry name" value="Rhodanese-like domain"/>
    <property type="match status" value="1"/>
</dbReference>
<dbReference type="GO" id="GO:0004792">
    <property type="term" value="F:thiosulfate-cyanide sulfurtransferase activity"/>
    <property type="evidence" value="ECO:0007669"/>
    <property type="project" value="TreeGrafter"/>
</dbReference>
<proteinExistence type="predicted"/>
<dbReference type="Pfam" id="PF00581">
    <property type="entry name" value="Rhodanese"/>
    <property type="match status" value="1"/>
</dbReference>
<dbReference type="CDD" id="cd01447">
    <property type="entry name" value="Polysulfide_ST"/>
    <property type="match status" value="1"/>
</dbReference>
<evidence type="ECO:0000313" key="2">
    <source>
        <dbReference type="EMBL" id="ANY78080.1"/>
    </source>
</evidence>
<reference evidence="2" key="1">
    <citation type="submission" date="2016-07" db="EMBL/GenBank/DDBJ databases">
        <title>Microvirga ossetica sp. nov. a new species of rhizobia isolated from root nodules of the legume species Vicia alpestris Steven originated from North Ossetia region in the Caucasus.</title>
        <authorList>
            <person name="Safronova V.I."/>
            <person name="Kuznetsova I.G."/>
            <person name="Sazanova A.L."/>
            <person name="Belimov A."/>
            <person name="Andronov E."/>
            <person name="Osledkin Y.S."/>
            <person name="Onishchuk O.P."/>
            <person name="Kurchak O.N."/>
            <person name="Shaposhnikov A.I."/>
            <person name="Willems A."/>
            <person name="Tikhonovich I.A."/>
        </authorList>
    </citation>
    <scope>NUCLEOTIDE SEQUENCE [LARGE SCALE GENOMIC DNA]</scope>
    <source>
        <strain evidence="2">V5/3M</strain>
    </source>
</reference>
<dbReference type="OrthoDB" id="9807812at2"/>
<protein>
    <submittedName>
        <fullName evidence="2">Rhodanese</fullName>
    </submittedName>
</protein>
<name>A0A1B2EDL9_9HYPH</name>
<accession>A0A1B2EDL9</accession>
<dbReference type="RefSeq" id="WP_099509071.1">
    <property type="nucleotide sequence ID" value="NZ_CP016616.1"/>
</dbReference>
<dbReference type="KEGG" id="moc:BB934_07395"/>
<dbReference type="PANTHER" id="PTHR44086">
    <property type="entry name" value="THIOSULFATE SULFURTRANSFERASE RDL2, MITOCHONDRIAL-RELATED"/>
    <property type="match status" value="1"/>
</dbReference>
<organism evidence="2">
    <name type="scientific">Microvirga ossetica</name>
    <dbReference type="NCBI Taxonomy" id="1882682"/>
    <lineage>
        <taxon>Bacteria</taxon>
        <taxon>Pseudomonadati</taxon>
        <taxon>Pseudomonadota</taxon>
        <taxon>Alphaproteobacteria</taxon>
        <taxon>Hyphomicrobiales</taxon>
        <taxon>Methylobacteriaceae</taxon>
        <taxon>Microvirga</taxon>
    </lineage>
</organism>
<feature type="domain" description="Rhodanese" evidence="1">
    <location>
        <begin position="29"/>
        <end position="125"/>
    </location>
</feature>
<dbReference type="PANTHER" id="PTHR44086:SF13">
    <property type="entry name" value="THIOSULFATE SULFURTRANSFERASE PSPE"/>
    <property type="match status" value="1"/>
</dbReference>
<dbReference type="InterPro" id="IPR036873">
    <property type="entry name" value="Rhodanese-like_dom_sf"/>
</dbReference>
<sequence length="126" mass="13514">MAKNVKDMLAEANSTVPKLSPAEAAEKMRSGDVLIVDVRDPTEVQQSGKIKGAVNVSRGMLEFRADPESQYHNSAFQKDKTILLHCASGGRSALAGKSLQDMGYTDVFNIGSFKDLVEAGIDTEPA</sequence>
<dbReference type="EMBL" id="CP016616">
    <property type="protein sequence ID" value="ANY78080.1"/>
    <property type="molecule type" value="Genomic_DNA"/>
</dbReference>
<dbReference type="AlphaFoldDB" id="A0A1B2EDL9"/>
<gene>
    <name evidence="2" type="ORF">BB934_07395</name>
</gene>
<dbReference type="SUPFAM" id="SSF52821">
    <property type="entry name" value="Rhodanese/Cell cycle control phosphatase"/>
    <property type="match status" value="1"/>
</dbReference>
<dbReference type="SMART" id="SM00450">
    <property type="entry name" value="RHOD"/>
    <property type="match status" value="1"/>
</dbReference>